<name>A0A7U2QZX3_ASPFN</name>
<keyword evidence="2" id="KW-0472">Membrane</keyword>
<dbReference type="AlphaFoldDB" id="A0A7U2QZX3"/>
<evidence type="ECO:0000256" key="2">
    <source>
        <dbReference type="SAM" id="Phobius"/>
    </source>
</evidence>
<dbReference type="Proteomes" id="UP000596276">
    <property type="component" value="Chromosome 4"/>
</dbReference>
<evidence type="ECO:0000313" key="4">
    <source>
        <dbReference type="Proteomes" id="UP000596276"/>
    </source>
</evidence>
<dbReference type="EMBL" id="CP044618">
    <property type="protein sequence ID" value="QRD91018.1"/>
    <property type="molecule type" value="Genomic_DNA"/>
</dbReference>
<protein>
    <submittedName>
        <fullName evidence="3">Uncharacterized protein</fullName>
    </submittedName>
</protein>
<feature type="transmembrane region" description="Helical" evidence="2">
    <location>
        <begin position="39"/>
        <end position="58"/>
    </location>
</feature>
<keyword evidence="2" id="KW-0812">Transmembrane</keyword>
<proteinExistence type="predicted"/>
<sequence length="79" mass="8583">MPYTMNGQHPVAWGSVDHPGYSSNARQKESGSLVDEGTLAPMLSSTSMLAIAAAWMLFDVARRHLGKQYWAGDSAPPNY</sequence>
<accession>A0A7U2QZX3</accession>
<dbReference type="VEuPathDB" id="FungiDB:F9C07_10183"/>
<evidence type="ECO:0000256" key="1">
    <source>
        <dbReference type="SAM" id="MobiDB-lite"/>
    </source>
</evidence>
<reference evidence="4" key="1">
    <citation type="journal article" date="2021" name="G3 (Bethesda)">
        <title>Chromosome assembled and annotated genome sequence of Aspergillus flavus NRRL 3357.</title>
        <authorList>
            <person name="Skerker J.M."/>
            <person name="Pianalto K.M."/>
            <person name="Mondo S.J."/>
            <person name="Yang K."/>
            <person name="Arkin A.P."/>
            <person name="Keller N.P."/>
            <person name="Grigoriev I.V."/>
            <person name="Louise Glass N.L."/>
        </authorList>
    </citation>
    <scope>NUCLEOTIDE SEQUENCE [LARGE SCALE GENOMIC DNA]</scope>
    <source>
        <strain evidence="4">ATCC 200026 / FGSC A1120 / IAM 13836 / NRRL 3357 / JCM 12722 / SRRC 167</strain>
    </source>
</reference>
<keyword evidence="2" id="KW-1133">Transmembrane helix</keyword>
<keyword evidence="4" id="KW-1185">Reference proteome</keyword>
<feature type="region of interest" description="Disordered" evidence="1">
    <location>
        <begin position="1"/>
        <end position="33"/>
    </location>
</feature>
<evidence type="ECO:0000313" key="3">
    <source>
        <dbReference type="EMBL" id="QRD91018.1"/>
    </source>
</evidence>
<organism evidence="3 4">
    <name type="scientific">Aspergillus flavus (strain ATCC 200026 / FGSC A1120 / IAM 13836 / NRRL 3357 / JCM 12722 / SRRC 167)</name>
    <dbReference type="NCBI Taxonomy" id="332952"/>
    <lineage>
        <taxon>Eukaryota</taxon>
        <taxon>Fungi</taxon>
        <taxon>Dikarya</taxon>
        <taxon>Ascomycota</taxon>
        <taxon>Pezizomycotina</taxon>
        <taxon>Eurotiomycetes</taxon>
        <taxon>Eurotiomycetidae</taxon>
        <taxon>Eurotiales</taxon>
        <taxon>Aspergillaceae</taxon>
        <taxon>Aspergillus</taxon>
        <taxon>Aspergillus subgen. Circumdati</taxon>
    </lineage>
</organism>
<gene>
    <name evidence="3" type="ORF">F9C07_10183</name>
</gene>